<evidence type="ECO:0000313" key="2">
    <source>
        <dbReference type="Proteomes" id="UP000308196"/>
    </source>
</evidence>
<proteinExistence type="predicted"/>
<dbReference type="SUPFAM" id="SSF159501">
    <property type="entry name" value="EreA/ChaN-like"/>
    <property type="match status" value="1"/>
</dbReference>
<gene>
    <name evidence="1" type="ORF">NCTC11429_00075</name>
</gene>
<protein>
    <submittedName>
        <fullName evidence="1">Uncharacterized protein</fullName>
    </submittedName>
</protein>
<dbReference type="EMBL" id="LR590484">
    <property type="protein sequence ID" value="VTR27907.1"/>
    <property type="molecule type" value="Genomic_DNA"/>
</dbReference>
<sequence>MQMDLHRELLGDTQALPYLRLLYKRDLSGTKWLALKDSILQKKVDQTFFNHYLLSLSEKTINSFDDIFIERDKRMFNRVVRIDSIFNQNNKKIVILAHSIHLKKKPVLEYDKVTMLGGYLEDYYKNQFYNLLIQ</sequence>
<evidence type="ECO:0000313" key="1">
    <source>
        <dbReference type="EMBL" id="VTR27907.1"/>
    </source>
</evidence>
<dbReference type="Gene3D" id="3.40.1660.10">
    <property type="entry name" value="EreA-like (biosynthetic domain)"/>
    <property type="match status" value="1"/>
</dbReference>
<accession>A0A4U9U6Y8</accession>
<dbReference type="AlphaFoldDB" id="A0A4U9U6Y8"/>
<reference evidence="1 2" key="1">
    <citation type="submission" date="2019-05" db="EMBL/GenBank/DDBJ databases">
        <authorList>
            <consortium name="Pathogen Informatics"/>
        </authorList>
    </citation>
    <scope>NUCLEOTIDE SEQUENCE [LARGE SCALE GENOMIC DNA]</scope>
    <source>
        <strain evidence="1 2">NCTC11429</strain>
    </source>
</reference>
<dbReference type="KEGG" id="stha:NCTC11429_00075"/>
<dbReference type="Proteomes" id="UP000308196">
    <property type="component" value="Chromosome"/>
</dbReference>
<organism evidence="1 2">
    <name type="scientific">Sphingobacterium thalpophilum</name>
    <dbReference type="NCBI Taxonomy" id="259"/>
    <lineage>
        <taxon>Bacteria</taxon>
        <taxon>Pseudomonadati</taxon>
        <taxon>Bacteroidota</taxon>
        <taxon>Sphingobacteriia</taxon>
        <taxon>Sphingobacteriales</taxon>
        <taxon>Sphingobacteriaceae</taxon>
        <taxon>Sphingobacterium</taxon>
    </lineage>
</organism>
<name>A0A4U9U6Y8_9SPHI</name>